<dbReference type="AlphaFoldDB" id="A0A081RHP7"/>
<reference evidence="2 3" key="1">
    <citation type="submission" date="2014-02" db="EMBL/GenBank/DDBJ databases">
        <title>Whole genome sequence of Sphingobium chlorophenolicum NBRC 16172.</title>
        <authorList>
            <person name="Gan H.M."/>
            <person name="Gan H.Y."/>
            <person name="Chew T.H."/>
            <person name="Savka M.A."/>
        </authorList>
    </citation>
    <scope>NUCLEOTIDE SEQUENCE [LARGE SCALE GENOMIC DNA]</scope>
    <source>
        <strain evidence="2 3">NBRC 16172</strain>
    </source>
</reference>
<keyword evidence="1" id="KW-1133">Transmembrane helix</keyword>
<evidence type="ECO:0000313" key="2">
    <source>
        <dbReference type="EMBL" id="KEQ54720.1"/>
    </source>
</evidence>
<dbReference type="EMBL" id="JFHR01000007">
    <property type="protein sequence ID" value="KEQ54720.1"/>
    <property type="molecule type" value="Genomic_DNA"/>
</dbReference>
<name>A0A081RHP7_SPHCR</name>
<keyword evidence="1" id="KW-0472">Membrane</keyword>
<organism evidence="2 3">
    <name type="scientific">Sphingobium chlorophenolicum</name>
    <dbReference type="NCBI Taxonomy" id="46429"/>
    <lineage>
        <taxon>Bacteria</taxon>
        <taxon>Pseudomonadati</taxon>
        <taxon>Pseudomonadota</taxon>
        <taxon>Alphaproteobacteria</taxon>
        <taxon>Sphingomonadales</taxon>
        <taxon>Sphingomonadaceae</taxon>
        <taxon>Sphingobium</taxon>
    </lineage>
</organism>
<comment type="caution">
    <text evidence="2">The sequence shown here is derived from an EMBL/GenBank/DDBJ whole genome shotgun (WGS) entry which is preliminary data.</text>
</comment>
<dbReference type="Proteomes" id="UP000028411">
    <property type="component" value="Unassembled WGS sequence"/>
</dbReference>
<feature type="transmembrane region" description="Helical" evidence="1">
    <location>
        <begin position="41"/>
        <end position="58"/>
    </location>
</feature>
<dbReference type="PATRIC" id="fig|46429.4.peg.915"/>
<dbReference type="InterPro" id="IPR017581">
    <property type="entry name" value="AtpR-like"/>
</dbReference>
<keyword evidence="1" id="KW-0812">Transmembrane</keyword>
<dbReference type="OrthoDB" id="7478057at2"/>
<protein>
    <submittedName>
        <fullName evidence="2">F1/F0 ATPase, Methanosarcina type, subunit 2</fullName>
    </submittedName>
</protein>
<dbReference type="RefSeq" id="WP_017501319.1">
    <property type="nucleotide sequence ID" value="NZ_JFHR01000007.1"/>
</dbReference>
<dbReference type="eggNOG" id="ENOG5032QRG">
    <property type="taxonomic scope" value="Bacteria"/>
</dbReference>
<evidence type="ECO:0000313" key="3">
    <source>
        <dbReference type="Proteomes" id="UP000028411"/>
    </source>
</evidence>
<accession>A0A081RHP7</accession>
<evidence type="ECO:0000256" key="1">
    <source>
        <dbReference type="SAM" id="Phobius"/>
    </source>
</evidence>
<gene>
    <name evidence="2" type="ORF">BV95_00949</name>
</gene>
<proteinExistence type="predicted"/>
<sequence>MSQLSPILFLALGFAVGLAHFAAIAREADLVTHGGPASRAILLRLGRLAVTILVLVIASRQGWPALLAATTGFMGGRQIMLHRLGGAR</sequence>
<dbReference type="Pfam" id="PF12966">
    <property type="entry name" value="AtpR"/>
    <property type="match status" value="1"/>
</dbReference>